<keyword evidence="1 6" id="KW-0575">Peroxidase</keyword>
<protein>
    <recommendedName>
        <fullName evidence="6">Alkyl hydroperoxide reductase AhpD</fullName>
        <ecNumber evidence="6">1.11.1.28</ecNumber>
    </recommendedName>
    <alternativeName>
        <fullName evidence="6">Alkylhydroperoxidase AhpD</fullName>
    </alternativeName>
</protein>
<evidence type="ECO:0000259" key="7">
    <source>
        <dbReference type="Pfam" id="PF02627"/>
    </source>
</evidence>
<evidence type="ECO:0000256" key="1">
    <source>
        <dbReference type="ARBA" id="ARBA00022559"/>
    </source>
</evidence>
<dbReference type="EC" id="1.11.1.28" evidence="6"/>
<evidence type="ECO:0000256" key="6">
    <source>
        <dbReference type="HAMAP-Rule" id="MF_01676"/>
    </source>
</evidence>
<comment type="function">
    <text evidence="6">Antioxidant protein with alkyl hydroperoxidase activity. Required for the reduction of the AhpC active site cysteine residues and for the regeneration of the AhpC enzyme activity.</text>
</comment>
<proteinExistence type="inferred from homology"/>
<keyword evidence="3 6" id="KW-0560">Oxidoreductase</keyword>
<comment type="caution">
    <text evidence="8">The sequence shown here is derived from an EMBL/GenBank/DDBJ whole genome shotgun (WGS) entry which is preliminary data.</text>
</comment>
<feature type="disulfide bond" evidence="6">
    <location>
        <begin position="131"/>
        <end position="134"/>
    </location>
</feature>
<accession>A0ABV7F173</accession>
<organism evidence="8 9">
    <name type="scientific">Undibacterium arcticum</name>
    <dbReference type="NCBI Taxonomy" id="1762892"/>
    <lineage>
        <taxon>Bacteria</taxon>
        <taxon>Pseudomonadati</taxon>
        <taxon>Pseudomonadota</taxon>
        <taxon>Betaproteobacteria</taxon>
        <taxon>Burkholderiales</taxon>
        <taxon>Oxalobacteraceae</taxon>
        <taxon>Undibacterium</taxon>
    </lineage>
</organism>
<dbReference type="InterPro" id="IPR004674">
    <property type="entry name" value="AhpD"/>
</dbReference>
<keyword evidence="2 6" id="KW-0049">Antioxidant</keyword>
<comment type="similarity">
    <text evidence="6">Belongs to the AhpD family.</text>
</comment>
<dbReference type="SUPFAM" id="SSF69118">
    <property type="entry name" value="AhpD-like"/>
    <property type="match status" value="1"/>
</dbReference>
<dbReference type="Pfam" id="PF02627">
    <property type="entry name" value="CMD"/>
    <property type="match status" value="1"/>
</dbReference>
<keyword evidence="9" id="KW-1185">Reference proteome</keyword>
<feature type="domain" description="Carboxymuconolactone decarboxylase-like" evidence="7">
    <location>
        <begin position="101"/>
        <end position="171"/>
    </location>
</feature>
<evidence type="ECO:0000256" key="3">
    <source>
        <dbReference type="ARBA" id="ARBA00023002"/>
    </source>
</evidence>
<evidence type="ECO:0000256" key="2">
    <source>
        <dbReference type="ARBA" id="ARBA00022862"/>
    </source>
</evidence>
<dbReference type="EMBL" id="JBHRTP010000018">
    <property type="protein sequence ID" value="MFC3107740.1"/>
    <property type="molecule type" value="Genomic_DNA"/>
</dbReference>
<sequence length="172" mass="18444">MEFLNSIKDLIPDYAKDIRLNIDGTIARSSLAPNEAVGVALAAAFAAKSKPIIELLRASEALAPEEVQGALTAAALMGMNNVWYPYVEMTEDADIKGSPAGLRMNAYATHGGVDKRRFEMYALGASIIGKCDFCVRSHFDNLKKEGLSTQQLRDIGRIAATINAAAQVIAAE</sequence>
<comment type="catalytic activity">
    <reaction evidence="6">
        <text>N(6)-[(R)-dihydrolipoyl]-L-lysyl-[lipoyl-carrier protein] + a hydroperoxide = N(6)-[(R)-lipoyl]-L-lysyl-[lipoyl-carrier protein] + an alcohol + H2O</text>
        <dbReference type="Rhea" id="RHEA:62636"/>
        <dbReference type="Rhea" id="RHEA-COMP:10502"/>
        <dbReference type="Rhea" id="RHEA-COMP:16355"/>
        <dbReference type="ChEBI" id="CHEBI:15377"/>
        <dbReference type="ChEBI" id="CHEBI:30879"/>
        <dbReference type="ChEBI" id="CHEBI:35924"/>
        <dbReference type="ChEBI" id="CHEBI:83099"/>
        <dbReference type="ChEBI" id="CHEBI:83100"/>
        <dbReference type="EC" id="1.11.1.28"/>
    </reaction>
</comment>
<keyword evidence="5 6" id="KW-0676">Redox-active center</keyword>
<dbReference type="HAMAP" id="MF_01676">
    <property type="entry name" value="AhpD"/>
    <property type="match status" value="1"/>
</dbReference>
<reference evidence="9" key="1">
    <citation type="journal article" date="2019" name="Int. J. Syst. Evol. Microbiol.">
        <title>The Global Catalogue of Microorganisms (GCM) 10K type strain sequencing project: providing services to taxonomists for standard genome sequencing and annotation.</title>
        <authorList>
            <consortium name="The Broad Institute Genomics Platform"/>
            <consortium name="The Broad Institute Genome Sequencing Center for Infectious Disease"/>
            <person name="Wu L."/>
            <person name="Ma J."/>
        </authorList>
    </citation>
    <scope>NUCLEOTIDE SEQUENCE [LARGE SCALE GENOMIC DNA]</scope>
    <source>
        <strain evidence="9">KCTC 42986</strain>
    </source>
</reference>
<dbReference type="RefSeq" id="WP_390321446.1">
    <property type="nucleotide sequence ID" value="NZ_JBHRTP010000018.1"/>
</dbReference>
<evidence type="ECO:0000313" key="9">
    <source>
        <dbReference type="Proteomes" id="UP001595530"/>
    </source>
</evidence>
<name>A0ABV7F173_9BURK</name>
<dbReference type="PANTHER" id="PTHR33930">
    <property type="entry name" value="ALKYL HYDROPEROXIDE REDUCTASE AHPD"/>
    <property type="match status" value="1"/>
</dbReference>
<gene>
    <name evidence="6" type="primary">ahpD</name>
    <name evidence="8" type="ORF">ACFOFO_07160</name>
</gene>
<evidence type="ECO:0000256" key="4">
    <source>
        <dbReference type="ARBA" id="ARBA00023157"/>
    </source>
</evidence>
<dbReference type="Gene3D" id="1.20.1290.10">
    <property type="entry name" value="AhpD-like"/>
    <property type="match status" value="1"/>
</dbReference>
<evidence type="ECO:0000256" key="5">
    <source>
        <dbReference type="ARBA" id="ARBA00023284"/>
    </source>
</evidence>
<keyword evidence="4 6" id="KW-1015">Disulfide bond</keyword>
<dbReference type="Proteomes" id="UP001595530">
    <property type="component" value="Unassembled WGS sequence"/>
</dbReference>
<dbReference type="PANTHER" id="PTHR33930:SF7">
    <property type="entry name" value="ALKYL HYDROPEROXIDE REDUCTASE AHPD"/>
    <property type="match status" value="1"/>
</dbReference>
<feature type="active site" description="Proton donor" evidence="6">
    <location>
        <position position="131"/>
    </location>
</feature>
<feature type="disulfide bond" description="Interchain (with AhpC); in linked form" evidence="6">
    <location>
        <position position="134"/>
    </location>
</feature>
<feature type="active site" description="Cysteine sulfenic acid (-SOH) intermediate" evidence="6">
    <location>
        <position position="134"/>
    </location>
</feature>
<dbReference type="InterPro" id="IPR003779">
    <property type="entry name" value="CMD-like"/>
</dbReference>
<dbReference type="NCBIfam" id="TIGR00778">
    <property type="entry name" value="ahpD_dom"/>
    <property type="match status" value="1"/>
</dbReference>
<dbReference type="InterPro" id="IPR004675">
    <property type="entry name" value="AhpD_core"/>
</dbReference>
<dbReference type="InterPro" id="IPR029032">
    <property type="entry name" value="AhpD-like"/>
</dbReference>
<evidence type="ECO:0000313" key="8">
    <source>
        <dbReference type="EMBL" id="MFC3107740.1"/>
    </source>
</evidence>